<keyword evidence="1" id="KW-1133">Transmembrane helix</keyword>
<feature type="transmembrane region" description="Helical" evidence="1">
    <location>
        <begin position="12"/>
        <end position="31"/>
    </location>
</feature>
<sequence length="72" mass="7748">MLRYAARRIATGIILIVLVSAITYWLLSFSFDSILANRLLTAANTETVAALKAELASTVRSPCNTWTGSVGC</sequence>
<dbReference type="EMBL" id="PZPL01000002">
    <property type="protein sequence ID" value="PTL71150.1"/>
    <property type="molecule type" value="Genomic_DNA"/>
</dbReference>
<proteinExistence type="predicted"/>
<comment type="caution">
    <text evidence="2">The sequence shown here is derived from an EMBL/GenBank/DDBJ whole genome shotgun (WGS) entry which is preliminary data.</text>
</comment>
<organism evidence="2 3">
    <name type="scientific">Rathayibacter caricis DSM 15933</name>
    <dbReference type="NCBI Taxonomy" id="1328867"/>
    <lineage>
        <taxon>Bacteria</taxon>
        <taxon>Bacillati</taxon>
        <taxon>Actinomycetota</taxon>
        <taxon>Actinomycetes</taxon>
        <taxon>Micrococcales</taxon>
        <taxon>Microbacteriaceae</taxon>
        <taxon>Rathayibacter</taxon>
    </lineage>
</organism>
<keyword evidence="1" id="KW-0812">Transmembrane</keyword>
<evidence type="ECO:0000256" key="1">
    <source>
        <dbReference type="SAM" id="Phobius"/>
    </source>
</evidence>
<accession>A0A2T4UNP1</accession>
<gene>
    <name evidence="2" type="ORF">C1I63_18010</name>
</gene>
<dbReference type="RefSeq" id="WP_107575955.1">
    <property type="nucleotide sequence ID" value="NZ_PZPL01000002.1"/>
</dbReference>
<evidence type="ECO:0000313" key="2">
    <source>
        <dbReference type="EMBL" id="PTL71150.1"/>
    </source>
</evidence>
<keyword evidence="1" id="KW-0472">Membrane</keyword>
<dbReference type="Proteomes" id="UP000241085">
    <property type="component" value="Unassembled WGS sequence"/>
</dbReference>
<evidence type="ECO:0000313" key="3">
    <source>
        <dbReference type="Proteomes" id="UP000241085"/>
    </source>
</evidence>
<protein>
    <submittedName>
        <fullName evidence="2">Uncharacterized protein</fullName>
    </submittedName>
</protein>
<name>A0A2T4UNP1_9MICO</name>
<reference evidence="2 3" key="1">
    <citation type="submission" date="2018-03" db="EMBL/GenBank/DDBJ databases">
        <title>Bacteriophage NCPPB3778 and a type I-E CRISPR drive the evolution of the US Biological Select Agent, Rathayibacter toxicus.</title>
        <authorList>
            <person name="Davis E.W.II."/>
            <person name="Tabima J.F."/>
            <person name="Weisberg A.J."/>
            <person name="Dantas Lopes L."/>
            <person name="Wiseman M.S."/>
            <person name="Wiseman M.S."/>
            <person name="Pupko T."/>
            <person name="Belcher M.S."/>
            <person name="Sechler A.J."/>
            <person name="Tancos M.A."/>
            <person name="Schroeder B.K."/>
            <person name="Murray T.D."/>
            <person name="Luster D.G."/>
            <person name="Schneider W.L."/>
            <person name="Rogers E."/>
            <person name="Andreote F.D."/>
            <person name="Grunwald N.J."/>
            <person name="Putnam M.L."/>
            <person name="Chang J.H."/>
        </authorList>
    </citation>
    <scope>NUCLEOTIDE SEQUENCE [LARGE SCALE GENOMIC DNA]</scope>
    <source>
        <strain evidence="2 3">DSM 15933</strain>
    </source>
</reference>
<dbReference type="AlphaFoldDB" id="A0A2T4UNP1"/>
<keyword evidence="3" id="KW-1185">Reference proteome</keyword>